<evidence type="ECO:0000313" key="2">
    <source>
        <dbReference type="EMBL" id="GFC97676.1"/>
    </source>
</evidence>
<feature type="compositionally biased region" description="Basic and acidic residues" evidence="1">
    <location>
        <begin position="68"/>
        <end position="77"/>
    </location>
</feature>
<organism evidence="2">
    <name type="scientific">Tanacetum cinerariifolium</name>
    <name type="common">Dalmatian daisy</name>
    <name type="synonym">Chrysanthemum cinerariifolium</name>
    <dbReference type="NCBI Taxonomy" id="118510"/>
    <lineage>
        <taxon>Eukaryota</taxon>
        <taxon>Viridiplantae</taxon>
        <taxon>Streptophyta</taxon>
        <taxon>Embryophyta</taxon>
        <taxon>Tracheophyta</taxon>
        <taxon>Spermatophyta</taxon>
        <taxon>Magnoliopsida</taxon>
        <taxon>eudicotyledons</taxon>
        <taxon>Gunneridae</taxon>
        <taxon>Pentapetalae</taxon>
        <taxon>asterids</taxon>
        <taxon>campanulids</taxon>
        <taxon>Asterales</taxon>
        <taxon>Asteraceae</taxon>
        <taxon>Asteroideae</taxon>
        <taxon>Anthemideae</taxon>
        <taxon>Anthemidinae</taxon>
        <taxon>Tanacetum</taxon>
    </lineage>
</organism>
<accession>A0A699SJ30</accession>
<feature type="region of interest" description="Disordered" evidence="1">
    <location>
        <begin position="61"/>
        <end position="80"/>
    </location>
</feature>
<gene>
    <name evidence="2" type="ORF">Tci_869646</name>
</gene>
<evidence type="ECO:0000256" key="1">
    <source>
        <dbReference type="SAM" id="MobiDB-lite"/>
    </source>
</evidence>
<reference evidence="2" key="1">
    <citation type="journal article" date="2019" name="Sci. Rep.">
        <title>Draft genome of Tanacetum cinerariifolium, the natural source of mosquito coil.</title>
        <authorList>
            <person name="Yamashiro T."/>
            <person name="Shiraishi A."/>
            <person name="Satake H."/>
            <person name="Nakayama K."/>
        </authorList>
    </citation>
    <scope>NUCLEOTIDE SEQUENCE</scope>
</reference>
<feature type="non-terminal residue" evidence="2">
    <location>
        <position position="1"/>
    </location>
</feature>
<dbReference type="EMBL" id="BKCJ011167545">
    <property type="protein sequence ID" value="GFC97676.1"/>
    <property type="molecule type" value="Genomic_DNA"/>
</dbReference>
<feature type="region of interest" description="Disordered" evidence="1">
    <location>
        <begin position="97"/>
        <end position="139"/>
    </location>
</feature>
<protein>
    <submittedName>
        <fullName evidence="2">Uncharacterized protein</fullName>
    </submittedName>
</protein>
<sequence>TIESFLSKRRETTKELAAGRLDFAVDAPLNTDPQRAGLCRSRPRQDGHSAQSRPALAALLDGLPGAATDRHGHDRPRALRPAQRSAFCVLAGERRADRGNAPLLARKHRPGPGQPLDARADHRTLPIGDRAGTQAGQDP</sequence>
<name>A0A699SJ30_TANCI</name>
<proteinExistence type="predicted"/>
<dbReference type="AlphaFoldDB" id="A0A699SJ30"/>
<comment type="caution">
    <text evidence="2">The sequence shown here is derived from an EMBL/GenBank/DDBJ whole genome shotgun (WGS) entry which is preliminary data.</text>
</comment>